<dbReference type="InterPro" id="IPR044814">
    <property type="entry name" value="Terpene_cyclase_plant_C1"/>
</dbReference>
<dbReference type="SUPFAM" id="SSF48576">
    <property type="entry name" value="Terpenoid synthases"/>
    <property type="match status" value="1"/>
</dbReference>
<dbReference type="GO" id="GO:0016102">
    <property type="term" value="P:diterpenoid biosynthetic process"/>
    <property type="evidence" value="ECO:0007669"/>
    <property type="project" value="InterPro"/>
</dbReference>
<dbReference type="FunFam" id="1.10.600.10:FF:000007">
    <property type="entry name" value="Isoprene synthase, chloroplastic"/>
    <property type="match status" value="1"/>
</dbReference>
<reference evidence="8" key="1">
    <citation type="journal article" date="2020" name="Plant">
        <title>The biosynthesis of the anti-microbial diterpenoid leubethanol in Leucophyllum frutescens proceeds via an all-cis prenyl intermediate.</title>
        <authorList>
            <person name="Miller G.P."/>
            <person name="Waheed Bhat W."/>
            <person name="Lanier E.R."/>
            <person name="Johnson S.R."/>
            <person name="Mathieu D.T."/>
            <person name="Hamberger B."/>
        </authorList>
    </citation>
    <scope>NUCLEOTIDE SEQUENCE</scope>
</reference>
<dbReference type="InterPro" id="IPR050148">
    <property type="entry name" value="Terpene_synthase-like"/>
</dbReference>
<dbReference type="EMBL" id="MT136609">
    <property type="protein sequence ID" value="QNC49770.1"/>
    <property type="molecule type" value="mRNA"/>
</dbReference>
<comment type="pathway">
    <text evidence="2">Secondary metabolite biosynthesis; terpenoid biosynthesis.</text>
</comment>
<dbReference type="InterPro" id="IPR008949">
    <property type="entry name" value="Isoprenoid_synthase_dom_sf"/>
</dbReference>
<comment type="cofactor">
    <cofactor evidence="1">
        <name>Mg(2+)</name>
        <dbReference type="ChEBI" id="CHEBI:18420"/>
    </cofactor>
</comment>
<accession>A0A7G6J4K1</accession>
<dbReference type="GO" id="GO:0000287">
    <property type="term" value="F:magnesium ion binding"/>
    <property type="evidence" value="ECO:0007669"/>
    <property type="project" value="InterPro"/>
</dbReference>
<evidence type="ECO:0000313" key="8">
    <source>
        <dbReference type="EMBL" id="QNC49770.1"/>
    </source>
</evidence>
<evidence type="ECO:0000259" key="6">
    <source>
        <dbReference type="Pfam" id="PF01397"/>
    </source>
</evidence>
<evidence type="ECO:0000256" key="1">
    <source>
        <dbReference type="ARBA" id="ARBA00001946"/>
    </source>
</evidence>
<dbReference type="PANTHER" id="PTHR31225:SF253">
    <property type="entry name" value="SESQUITERPENE SYNTHASE 31"/>
    <property type="match status" value="1"/>
</dbReference>
<dbReference type="Gene3D" id="1.50.10.130">
    <property type="entry name" value="Terpene synthase, N-terminal domain"/>
    <property type="match status" value="1"/>
</dbReference>
<dbReference type="GO" id="GO:0010333">
    <property type="term" value="F:terpene synthase activity"/>
    <property type="evidence" value="ECO:0007669"/>
    <property type="project" value="InterPro"/>
</dbReference>
<evidence type="ECO:0000256" key="2">
    <source>
        <dbReference type="ARBA" id="ARBA00004721"/>
    </source>
</evidence>
<dbReference type="SUPFAM" id="SSF48239">
    <property type="entry name" value="Terpenoid cyclases/Protein prenyltransferases"/>
    <property type="match status" value="1"/>
</dbReference>
<dbReference type="SFLD" id="SFLDS00005">
    <property type="entry name" value="Isoprenoid_Synthase_Type_I"/>
    <property type="match status" value="1"/>
</dbReference>
<feature type="domain" description="Terpene synthase metal-binding" evidence="7">
    <location>
        <begin position="301"/>
        <end position="537"/>
    </location>
</feature>
<sequence>MATVTSVLQHGPEEIRQLPVKGFGRRSILQGDVEKKRSCKLQSNRRIFFRPVASIQYSEHKIKAVEGHRPSLWANLSFSFDVKGQERCREAIEALKEDVKSLVTAKDCKPSDKMILIDTMERLGVAYLFEQEVGEQIDQIYKFDAEDGSDKDLFTTALYFRLFRQHGYDAPSSVFDKFKDEDNKFKKTLISDINGLWSLYEASYLRYHGEDVLEEALVFTKHNLNQALPQLDSLLKEKVSRALEIPIHRAAEIVEARYFISFYETDESRNELLLRLAKLNFKFLQNLYRKELGDLTKWWNELNATSELPYVRDRIVECYFWAVVIIFEPQHSLSRLAVPKGIAMGTVLNDTYDTYATLEELEIFTEIVNRSDDKEIDRLPKYMKRIAHFLLTVYEEQEREALKQGRSYAASYALELLKLLPGAYLKKAKWYKGQEVPTFEDHTSIGAIVGGCNVLISPIFMNLASGSEEAVDWLKREPAIVVAASLLLRFFNDICTYEREQRTGQFPTAVDCYKIENGLSTQETLHKFIEFSEDQYKTINKEWVASRVPRQFMKPALNYARAVYVTYGRNADGFSEPQKGIESDIVALLVDPITI</sequence>
<organism evidence="8">
    <name type="scientific">Leucophyllum frutescens</name>
    <name type="common">Texas ranger</name>
    <name type="synonym">Terania frutescens</name>
    <dbReference type="NCBI Taxonomy" id="86643"/>
    <lineage>
        <taxon>Eukaryota</taxon>
        <taxon>Viridiplantae</taxon>
        <taxon>Streptophyta</taxon>
        <taxon>Embryophyta</taxon>
        <taxon>Tracheophyta</taxon>
        <taxon>Spermatophyta</taxon>
        <taxon>Magnoliopsida</taxon>
        <taxon>eudicotyledons</taxon>
        <taxon>Gunneridae</taxon>
        <taxon>Pentapetalae</taxon>
        <taxon>asterids</taxon>
        <taxon>lamiids</taxon>
        <taxon>Lamiales</taxon>
        <taxon>Scrophulariaceae</taxon>
        <taxon>Leucophylleae</taxon>
        <taxon>Leucophyllum</taxon>
    </lineage>
</organism>
<name>A0A7G6J4K1_LEUFR</name>
<dbReference type="AlphaFoldDB" id="A0A7G6J4K1"/>
<dbReference type="FunFam" id="1.50.10.130:FF:000001">
    <property type="entry name" value="Isoprene synthase, chloroplastic"/>
    <property type="match status" value="1"/>
</dbReference>
<dbReference type="InterPro" id="IPR008930">
    <property type="entry name" value="Terpenoid_cyclase/PrenylTrfase"/>
</dbReference>
<protein>
    <submittedName>
        <fullName evidence="8">Terpene synthase 2</fullName>
    </submittedName>
</protein>
<dbReference type="CDD" id="cd00684">
    <property type="entry name" value="Terpene_cyclase_plant_C1"/>
    <property type="match status" value="1"/>
</dbReference>
<evidence type="ECO:0000259" key="7">
    <source>
        <dbReference type="Pfam" id="PF03936"/>
    </source>
</evidence>
<proteinExistence type="evidence at transcript level"/>
<keyword evidence="4" id="KW-0460">Magnesium</keyword>
<dbReference type="PANTHER" id="PTHR31225">
    <property type="entry name" value="OS04G0344100 PROTEIN-RELATED"/>
    <property type="match status" value="1"/>
</dbReference>
<dbReference type="InterPro" id="IPR034741">
    <property type="entry name" value="Terpene_cyclase-like_1_C"/>
</dbReference>
<dbReference type="Pfam" id="PF01397">
    <property type="entry name" value="Terpene_synth"/>
    <property type="match status" value="1"/>
</dbReference>
<keyword evidence="3" id="KW-0479">Metal-binding</keyword>
<dbReference type="InterPro" id="IPR001906">
    <property type="entry name" value="Terpene_synth_N"/>
</dbReference>
<evidence type="ECO:0000256" key="5">
    <source>
        <dbReference type="ARBA" id="ARBA00023239"/>
    </source>
</evidence>
<evidence type="ECO:0000256" key="3">
    <source>
        <dbReference type="ARBA" id="ARBA00022723"/>
    </source>
</evidence>
<keyword evidence="5" id="KW-0456">Lyase</keyword>
<dbReference type="InterPro" id="IPR036965">
    <property type="entry name" value="Terpene_synth_N_sf"/>
</dbReference>
<dbReference type="SFLD" id="SFLDG01019">
    <property type="entry name" value="Terpene_Cyclase_Like_1_C_Termi"/>
    <property type="match status" value="1"/>
</dbReference>
<dbReference type="Pfam" id="PF03936">
    <property type="entry name" value="Terpene_synth_C"/>
    <property type="match status" value="1"/>
</dbReference>
<dbReference type="InterPro" id="IPR005630">
    <property type="entry name" value="Terpene_synthase_metal-bd"/>
</dbReference>
<dbReference type="Gene3D" id="1.10.600.10">
    <property type="entry name" value="Farnesyl Diphosphate Synthase"/>
    <property type="match status" value="1"/>
</dbReference>
<feature type="domain" description="Terpene synthase N-terminal" evidence="6">
    <location>
        <begin position="83"/>
        <end position="243"/>
    </location>
</feature>
<evidence type="ECO:0000256" key="4">
    <source>
        <dbReference type="ARBA" id="ARBA00022842"/>
    </source>
</evidence>